<dbReference type="GO" id="GO:0007155">
    <property type="term" value="P:cell adhesion"/>
    <property type="evidence" value="ECO:0007669"/>
    <property type="project" value="TreeGrafter"/>
</dbReference>
<organism evidence="2 3">
    <name type="scientific">Elysia chlorotica</name>
    <name type="common">Eastern emerald elysia</name>
    <name type="synonym">Sea slug</name>
    <dbReference type="NCBI Taxonomy" id="188477"/>
    <lineage>
        <taxon>Eukaryota</taxon>
        <taxon>Metazoa</taxon>
        <taxon>Spiralia</taxon>
        <taxon>Lophotrochozoa</taxon>
        <taxon>Mollusca</taxon>
        <taxon>Gastropoda</taxon>
        <taxon>Heterobranchia</taxon>
        <taxon>Euthyneura</taxon>
        <taxon>Panpulmonata</taxon>
        <taxon>Sacoglossa</taxon>
        <taxon>Placobranchoidea</taxon>
        <taxon>Plakobranchidae</taxon>
        <taxon>Elysia</taxon>
    </lineage>
</organism>
<protein>
    <recommendedName>
        <fullName evidence="1">FAS1 domain-containing protein</fullName>
    </recommendedName>
</protein>
<dbReference type="PROSITE" id="PS50213">
    <property type="entry name" value="FAS1"/>
    <property type="match status" value="2"/>
</dbReference>
<dbReference type="STRING" id="188477.A0A433TH06"/>
<comment type="caution">
    <text evidence="2">The sequence shown here is derived from an EMBL/GenBank/DDBJ whole genome shotgun (WGS) entry which is preliminary data.</text>
</comment>
<dbReference type="SMART" id="SM00554">
    <property type="entry name" value="FAS1"/>
    <property type="match status" value="2"/>
</dbReference>
<feature type="domain" description="FAS1" evidence="1">
    <location>
        <begin position="1"/>
        <end position="101"/>
    </location>
</feature>
<sequence>PGPFTLFGPNDAAFRNLPDWAKQAVSNKTVLVDFLKYHTLPRLVKSGDLKNELLVTSVQGSQVRINIYDRKPTNRRCAPIEVERVDNQATNGIIHVLQSVMIPPAGNALVALAACPRFKTLVTMVHIAELMETFTKGGPFTIFAPTEDAFAKIPEAMMMKILGDTKLLKKILTYHVVPKTLCSTGISNGPVATVEGHNVDLFVSE</sequence>
<dbReference type="GO" id="GO:0005615">
    <property type="term" value="C:extracellular space"/>
    <property type="evidence" value="ECO:0007669"/>
    <property type="project" value="TreeGrafter"/>
</dbReference>
<evidence type="ECO:0000259" key="1">
    <source>
        <dbReference type="PROSITE" id="PS50213"/>
    </source>
</evidence>
<dbReference type="AlphaFoldDB" id="A0A433TH06"/>
<feature type="non-terminal residue" evidence="2">
    <location>
        <position position="1"/>
    </location>
</feature>
<dbReference type="FunFam" id="2.30.180.10:FF:000032">
    <property type="entry name" value="Fasciclin domain-containing protein, putative"/>
    <property type="match status" value="1"/>
</dbReference>
<reference evidence="2 3" key="1">
    <citation type="submission" date="2019-01" db="EMBL/GenBank/DDBJ databases">
        <title>A draft genome assembly of the solar-powered sea slug Elysia chlorotica.</title>
        <authorList>
            <person name="Cai H."/>
            <person name="Li Q."/>
            <person name="Fang X."/>
            <person name="Li J."/>
            <person name="Curtis N.E."/>
            <person name="Altenburger A."/>
            <person name="Shibata T."/>
            <person name="Feng M."/>
            <person name="Maeda T."/>
            <person name="Schwartz J.A."/>
            <person name="Shigenobu S."/>
            <person name="Lundholm N."/>
            <person name="Nishiyama T."/>
            <person name="Yang H."/>
            <person name="Hasebe M."/>
            <person name="Li S."/>
            <person name="Pierce S.K."/>
            <person name="Wang J."/>
        </authorList>
    </citation>
    <scope>NUCLEOTIDE SEQUENCE [LARGE SCALE GENOMIC DNA]</scope>
    <source>
        <strain evidence="2">EC2010</strain>
        <tissue evidence="2">Whole organism of an adult</tissue>
    </source>
</reference>
<dbReference type="EMBL" id="RQTK01000371">
    <property type="protein sequence ID" value="RUS80834.1"/>
    <property type="molecule type" value="Genomic_DNA"/>
</dbReference>
<dbReference type="Pfam" id="PF02469">
    <property type="entry name" value="Fasciclin"/>
    <property type="match status" value="2"/>
</dbReference>
<dbReference type="GO" id="GO:0030198">
    <property type="term" value="P:extracellular matrix organization"/>
    <property type="evidence" value="ECO:0007669"/>
    <property type="project" value="TreeGrafter"/>
</dbReference>
<dbReference type="InterPro" id="IPR050904">
    <property type="entry name" value="Adhesion/Biosynth-related"/>
</dbReference>
<dbReference type="GO" id="GO:0031012">
    <property type="term" value="C:extracellular matrix"/>
    <property type="evidence" value="ECO:0007669"/>
    <property type="project" value="TreeGrafter"/>
</dbReference>
<feature type="domain" description="FAS1" evidence="1">
    <location>
        <begin position="105"/>
        <end position="205"/>
    </location>
</feature>
<feature type="non-terminal residue" evidence="2">
    <location>
        <position position="205"/>
    </location>
</feature>
<name>A0A433TH06_ELYCH</name>
<gene>
    <name evidence="2" type="ORF">EGW08_011415</name>
</gene>
<evidence type="ECO:0000313" key="2">
    <source>
        <dbReference type="EMBL" id="RUS80834.1"/>
    </source>
</evidence>
<evidence type="ECO:0000313" key="3">
    <source>
        <dbReference type="Proteomes" id="UP000271974"/>
    </source>
</evidence>
<dbReference type="InterPro" id="IPR036378">
    <property type="entry name" value="FAS1_dom_sf"/>
</dbReference>
<dbReference type="Gene3D" id="2.30.180.10">
    <property type="entry name" value="FAS1 domain"/>
    <property type="match status" value="2"/>
</dbReference>
<dbReference type="Proteomes" id="UP000271974">
    <property type="component" value="Unassembled WGS sequence"/>
</dbReference>
<dbReference type="OrthoDB" id="286301at2759"/>
<dbReference type="PANTHER" id="PTHR10900:SF77">
    <property type="entry name" value="FI19380P1"/>
    <property type="match status" value="1"/>
</dbReference>
<dbReference type="PANTHER" id="PTHR10900">
    <property type="entry name" value="PERIOSTIN-RELATED"/>
    <property type="match status" value="1"/>
</dbReference>
<proteinExistence type="predicted"/>
<dbReference type="InterPro" id="IPR000782">
    <property type="entry name" value="FAS1_domain"/>
</dbReference>
<dbReference type="SUPFAM" id="SSF82153">
    <property type="entry name" value="FAS1 domain"/>
    <property type="match status" value="2"/>
</dbReference>
<keyword evidence="3" id="KW-1185">Reference proteome</keyword>
<accession>A0A433TH06</accession>
<dbReference type="GO" id="GO:0050839">
    <property type="term" value="F:cell adhesion molecule binding"/>
    <property type="evidence" value="ECO:0007669"/>
    <property type="project" value="TreeGrafter"/>
</dbReference>